<proteinExistence type="predicted"/>
<dbReference type="EMBL" id="WNKQ01000001">
    <property type="protein sequence ID" value="KAF5854188.1"/>
    <property type="molecule type" value="Genomic_DNA"/>
</dbReference>
<evidence type="ECO:0000313" key="1">
    <source>
        <dbReference type="EMBL" id="KAF5854188.1"/>
    </source>
</evidence>
<evidence type="ECO:0008006" key="3">
    <source>
        <dbReference type="Google" id="ProtNLM"/>
    </source>
</evidence>
<reference evidence="1" key="1">
    <citation type="submission" date="2019-11" db="EMBL/GenBank/DDBJ databases">
        <title>Bipolaris sorokiniana Genome sequencing.</title>
        <authorList>
            <person name="Wang H."/>
        </authorList>
    </citation>
    <scope>NUCLEOTIDE SEQUENCE</scope>
</reference>
<protein>
    <recommendedName>
        <fullName evidence="3">Transcription factor domain-containing protein</fullName>
    </recommendedName>
</protein>
<name>A0A8H5ZUL2_COCSA</name>
<dbReference type="AlphaFoldDB" id="A0A8H5ZUL2"/>
<comment type="caution">
    <text evidence="1">The sequence shown here is derived from an EMBL/GenBank/DDBJ whole genome shotgun (WGS) entry which is preliminary data.</text>
</comment>
<evidence type="ECO:0000313" key="2">
    <source>
        <dbReference type="Proteomes" id="UP000624244"/>
    </source>
</evidence>
<sequence>MKKVTPMSRLCDITTILQTSKLGGSRKQAAISTIKALLSSDCQPCLSSFWKSITDGKKSSPLNIRSPKIKALIHDAFQEPGGLNTLTSVQHIIEIHRTVLNPQQRLVQPTELSLLLVTITWGAILDTDLDSFTKAALADALDKITKLLIGYVDSVDKFLALVAMLCLAERMNQKELHTLILACAGTASCLKLHIGSVVRASCLSEEQAAQVERAMCILYYIEKSYALRWQTLTLISKESLPAVETRTDPTLRKDTSAISLQLLHARTRYAHLCLHIIELRKTADENALASFMGKITELATALNDWHELITENLSMSSLEEHTARRVTRQVFCLYHEALLHLVSIYSSHQCNSFNPPHQGLEAIRRQSIREFILSCNTIPSEDLLQDQSFIFTSVLAFCLLVQDSWLNQNMDLRKENAALLSISNGFFARIRLMYPQSSIFEKVSTLISIVNYE</sequence>
<gene>
    <name evidence="1" type="ORF">GGP41_006983</name>
</gene>
<dbReference type="Proteomes" id="UP000624244">
    <property type="component" value="Unassembled WGS sequence"/>
</dbReference>
<accession>A0A8H5ZUL2</accession>
<organism evidence="1 2">
    <name type="scientific">Cochliobolus sativus</name>
    <name type="common">Common root rot and spot blotch fungus</name>
    <name type="synonym">Bipolaris sorokiniana</name>
    <dbReference type="NCBI Taxonomy" id="45130"/>
    <lineage>
        <taxon>Eukaryota</taxon>
        <taxon>Fungi</taxon>
        <taxon>Dikarya</taxon>
        <taxon>Ascomycota</taxon>
        <taxon>Pezizomycotina</taxon>
        <taxon>Dothideomycetes</taxon>
        <taxon>Pleosporomycetidae</taxon>
        <taxon>Pleosporales</taxon>
        <taxon>Pleosporineae</taxon>
        <taxon>Pleosporaceae</taxon>
        <taxon>Bipolaris</taxon>
    </lineage>
</organism>